<comment type="function">
    <text evidence="8">Toxic component of a toxin-antitoxin (TA) system. An RNase.</text>
</comment>
<dbReference type="GO" id="GO:0090729">
    <property type="term" value="F:toxin activity"/>
    <property type="evidence" value="ECO:0007669"/>
    <property type="project" value="UniProtKB-KW"/>
</dbReference>
<dbReference type="SUPFAM" id="SSF88723">
    <property type="entry name" value="PIN domain-like"/>
    <property type="match status" value="1"/>
</dbReference>
<evidence type="ECO:0000259" key="9">
    <source>
        <dbReference type="Pfam" id="PF01850"/>
    </source>
</evidence>
<dbReference type="AlphaFoldDB" id="A0A0D7EJJ2"/>
<evidence type="ECO:0000313" key="10">
    <source>
        <dbReference type="EMBL" id="KIZ40801.1"/>
    </source>
</evidence>
<dbReference type="PANTHER" id="PTHR33653:SF1">
    <property type="entry name" value="RIBONUCLEASE VAPC2"/>
    <property type="match status" value="1"/>
</dbReference>
<sequence>MIAVDTSALMAIVLNEADAEACISVLEAENELLISAGTVAEALIVAARRNVAEEMARLIDGVGFEIVTVTPAAARRVADAYAKWGKGIHPAALNFGDCFAYEVAKEHACRLLYIGDDFARTDIENVL</sequence>
<dbReference type="InterPro" id="IPR022907">
    <property type="entry name" value="VapC_family"/>
</dbReference>
<dbReference type="Gene3D" id="3.40.50.1010">
    <property type="entry name" value="5'-nuclease"/>
    <property type="match status" value="1"/>
</dbReference>
<dbReference type="Pfam" id="PF01850">
    <property type="entry name" value="PIN"/>
    <property type="match status" value="1"/>
</dbReference>
<gene>
    <name evidence="8" type="primary">vapC</name>
    <name evidence="10" type="ORF">OO17_16780</name>
</gene>
<evidence type="ECO:0000256" key="1">
    <source>
        <dbReference type="ARBA" id="ARBA00001946"/>
    </source>
</evidence>
<dbReference type="CDD" id="cd09871">
    <property type="entry name" value="PIN_MtVapC28-VapC30-like"/>
    <property type="match status" value="1"/>
</dbReference>
<dbReference type="Proteomes" id="UP000032515">
    <property type="component" value="Unassembled WGS sequence"/>
</dbReference>
<dbReference type="PANTHER" id="PTHR33653">
    <property type="entry name" value="RIBONUCLEASE VAPC2"/>
    <property type="match status" value="1"/>
</dbReference>
<evidence type="ECO:0000256" key="7">
    <source>
        <dbReference type="ARBA" id="ARBA00038093"/>
    </source>
</evidence>
<evidence type="ECO:0000256" key="8">
    <source>
        <dbReference type="HAMAP-Rule" id="MF_00265"/>
    </source>
</evidence>
<keyword evidence="8" id="KW-0800">Toxin</keyword>
<comment type="cofactor">
    <cofactor evidence="1 8">
        <name>Mg(2+)</name>
        <dbReference type="ChEBI" id="CHEBI:18420"/>
    </cofactor>
</comment>
<dbReference type="GO" id="GO:0004540">
    <property type="term" value="F:RNA nuclease activity"/>
    <property type="evidence" value="ECO:0007669"/>
    <property type="project" value="InterPro"/>
</dbReference>
<organism evidence="10 11">
    <name type="scientific">Rhodopseudomonas palustris</name>
    <dbReference type="NCBI Taxonomy" id="1076"/>
    <lineage>
        <taxon>Bacteria</taxon>
        <taxon>Pseudomonadati</taxon>
        <taxon>Pseudomonadota</taxon>
        <taxon>Alphaproteobacteria</taxon>
        <taxon>Hyphomicrobiales</taxon>
        <taxon>Nitrobacteraceae</taxon>
        <taxon>Rhodopseudomonas</taxon>
    </lineage>
</organism>
<dbReference type="InterPro" id="IPR002716">
    <property type="entry name" value="PIN_dom"/>
</dbReference>
<feature type="binding site" evidence="8">
    <location>
        <position position="97"/>
    </location>
    <ligand>
        <name>Mg(2+)</name>
        <dbReference type="ChEBI" id="CHEBI:18420"/>
    </ligand>
</feature>
<dbReference type="InterPro" id="IPR029060">
    <property type="entry name" value="PIN-like_dom_sf"/>
</dbReference>
<evidence type="ECO:0000256" key="4">
    <source>
        <dbReference type="ARBA" id="ARBA00022723"/>
    </source>
</evidence>
<keyword evidence="3 8" id="KW-0540">Nuclease</keyword>
<feature type="domain" description="PIN" evidence="9">
    <location>
        <begin position="2"/>
        <end position="122"/>
    </location>
</feature>
<comment type="caution">
    <text evidence="10">The sequence shown here is derived from an EMBL/GenBank/DDBJ whole genome shotgun (WGS) entry which is preliminary data.</text>
</comment>
<evidence type="ECO:0000256" key="3">
    <source>
        <dbReference type="ARBA" id="ARBA00022722"/>
    </source>
</evidence>
<dbReference type="EMBL" id="JXXE01000335">
    <property type="protein sequence ID" value="KIZ40801.1"/>
    <property type="molecule type" value="Genomic_DNA"/>
</dbReference>
<keyword evidence="5 8" id="KW-0378">Hydrolase</keyword>
<evidence type="ECO:0000256" key="5">
    <source>
        <dbReference type="ARBA" id="ARBA00022801"/>
    </source>
</evidence>
<name>A0A0D7EJJ2_RHOPL</name>
<dbReference type="OrthoDB" id="32625at2"/>
<dbReference type="GO" id="GO:0016787">
    <property type="term" value="F:hydrolase activity"/>
    <property type="evidence" value="ECO:0007669"/>
    <property type="project" value="UniProtKB-KW"/>
</dbReference>
<keyword evidence="4 8" id="KW-0479">Metal-binding</keyword>
<dbReference type="PATRIC" id="fig|1076.23.peg.3599"/>
<evidence type="ECO:0000313" key="11">
    <source>
        <dbReference type="Proteomes" id="UP000032515"/>
    </source>
</evidence>
<dbReference type="InterPro" id="IPR050556">
    <property type="entry name" value="Type_II_TA_system_RNase"/>
</dbReference>
<keyword evidence="6 8" id="KW-0460">Magnesium</keyword>
<accession>A0A0D7EJJ2</accession>
<feature type="binding site" evidence="8">
    <location>
        <position position="5"/>
    </location>
    <ligand>
        <name>Mg(2+)</name>
        <dbReference type="ChEBI" id="CHEBI:18420"/>
    </ligand>
</feature>
<dbReference type="HAMAP" id="MF_00265">
    <property type="entry name" value="VapC_Nob1"/>
    <property type="match status" value="1"/>
</dbReference>
<dbReference type="RefSeq" id="WP_044413396.1">
    <property type="nucleotide sequence ID" value="NZ_JXXE01000335.1"/>
</dbReference>
<proteinExistence type="inferred from homology"/>
<reference evidence="10 11" key="1">
    <citation type="submission" date="2014-11" db="EMBL/GenBank/DDBJ databases">
        <title>Genomics and ecophysiology of heterotrophic nitrogen fixing bacteria isolated from estuarine surface water.</title>
        <authorList>
            <person name="Bentzon-Tilia M."/>
            <person name="Severin I."/>
            <person name="Hansen L.H."/>
            <person name="Riemann L."/>
        </authorList>
    </citation>
    <scope>NUCLEOTIDE SEQUENCE [LARGE SCALE GENOMIC DNA]</scope>
    <source>
        <strain evidence="10 11">BAL398</strain>
    </source>
</reference>
<comment type="similarity">
    <text evidence="7 8">Belongs to the PINc/VapC protein family.</text>
</comment>
<evidence type="ECO:0000256" key="6">
    <source>
        <dbReference type="ARBA" id="ARBA00022842"/>
    </source>
</evidence>
<keyword evidence="2 8" id="KW-1277">Toxin-antitoxin system</keyword>
<evidence type="ECO:0000256" key="2">
    <source>
        <dbReference type="ARBA" id="ARBA00022649"/>
    </source>
</evidence>
<dbReference type="EC" id="3.1.-.-" evidence="8"/>
<protein>
    <recommendedName>
        <fullName evidence="8">Ribonuclease VapC</fullName>
        <shortName evidence="8">RNase VapC</shortName>
        <ecNumber evidence="8">3.1.-.-</ecNumber>
    </recommendedName>
    <alternativeName>
        <fullName evidence="8">Toxin VapC</fullName>
    </alternativeName>
</protein>
<dbReference type="GO" id="GO:0000287">
    <property type="term" value="F:magnesium ion binding"/>
    <property type="evidence" value="ECO:0007669"/>
    <property type="project" value="UniProtKB-UniRule"/>
</dbReference>